<keyword evidence="4" id="KW-1185">Reference proteome</keyword>
<keyword evidence="1" id="KW-1133">Transmembrane helix</keyword>
<gene>
    <name evidence="3" type="ORF">F2P44_01240</name>
</gene>
<proteinExistence type="predicted"/>
<organism evidence="3 4">
    <name type="scientific">Massilia frigida</name>
    <dbReference type="NCBI Taxonomy" id="2609281"/>
    <lineage>
        <taxon>Bacteria</taxon>
        <taxon>Pseudomonadati</taxon>
        <taxon>Pseudomonadota</taxon>
        <taxon>Betaproteobacteria</taxon>
        <taxon>Burkholderiales</taxon>
        <taxon>Oxalobacteraceae</taxon>
        <taxon>Telluria group</taxon>
        <taxon>Massilia</taxon>
    </lineage>
</organism>
<evidence type="ECO:0000259" key="2">
    <source>
        <dbReference type="Pfam" id="PF07811"/>
    </source>
</evidence>
<reference evidence="3 4" key="1">
    <citation type="submission" date="2019-10" db="EMBL/GenBank/DDBJ databases">
        <title>Taxonomy of Antarctic Massilia spp.: description of Massilia rubra sp. nov., Massilia aquatica sp. nov., Massilia mucilaginosa sp. nov., Massilia frigida sp. nov. isolated from streams, lakes and regoliths.</title>
        <authorList>
            <person name="Holochova P."/>
            <person name="Sedlacek I."/>
            <person name="Kralova S."/>
            <person name="Maslanova I."/>
            <person name="Busse H.-J."/>
            <person name="Stankova E."/>
            <person name="Vrbovska V."/>
            <person name="Kovarovic V."/>
            <person name="Bartak M."/>
            <person name="Svec P."/>
            <person name="Pantucek R."/>
        </authorList>
    </citation>
    <scope>NUCLEOTIDE SEQUENCE [LARGE SCALE GENOMIC DNA]</scope>
    <source>
        <strain evidence="3 4">CCM 8695</strain>
    </source>
</reference>
<dbReference type="Proteomes" id="UP000621455">
    <property type="component" value="Unassembled WGS sequence"/>
</dbReference>
<protein>
    <recommendedName>
        <fullName evidence="2">TadE-like domain-containing protein</fullName>
    </recommendedName>
</protein>
<keyword evidence="1" id="KW-0472">Membrane</keyword>
<dbReference type="InterPro" id="IPR012495">
    <property type="entry name" value="TadE-like_dom"/>
</dbReference>
<dbReference type="RefSeq" id="WP_167084275.1">
    <property type="nucleotide sequence ID" value="NZ_WHJG01000001.1"/>
</dbReference>
<comment type="caution">
    <text evidence="3">The sequence shown here is derived from an EMBL/GenBank/DDBJ whole genome shotgun (WGS) entry which is preliminary data.</text>
</comment>
<name>A0ABX0N5G1_9BURK</name>
<evidence type="ECO:0000313" key="3">
    <source>
        <dbReference type="EMBL" id="NHZ77929.1"/>
    </source>
</evidence>
<feature type="domain" description="TadE-like" evidence="2">
    <location>
        <begin position="14"/>
        <end position="56"/>
    </location>
</feature>
<keyword evidence="1" id="KW-0812">Transmembrane</keyword>
<dbReference type="EMBL" id="WHJG01000001">
    <property type="protein sequence ID" value="NHZ77929.1"/>
    <property type="molecule type" value="Genomic_DNA"/>
</dbReference>
<accession>A0ABX0N5G1</accession>
<evidence type="ECO:0000313" key="4">
    <source>
        <dbReference type="Proteomes" id="UP000621455"/>
    </source>
</evidence>
<feature type="transmembrane region" description="Helical" evidence="1">
    <location>
        <begin position="20"/>
        <end position="44"/>
    </location>
</feature>
<sequence length="194" mass="20411">MFQAFRPTRQRMRGATLIEFALTLPIFLLFTLGLLEMARVMYLWNMLSNATYTAARGAAMVNPIDSTALEAVAQAAALPARAGIIALGTDEKKDARIAISHLRSDFGAVASLPACPSQNVVNCNANPNGASCVRFVRAQLCASGGGATCDPAVYKPMFAGKLLGWAFTYPTFATILPAASLGHQAGSTEVCPGP</sequence>
<evidence type="ECO:0000256" key="1">
    <source>
        <dbReference type="SAM" id="Phobius"/>
    </source>
</evidence>
<dbReference type="Pfam" id="PF07811">
    <property type="entry name" value="TadE"/>
    <property type="match status" value="1"/>
</dbReference>